<dbReference type="PANTHER" id="PTHR38597">
    <property type="entry name" value="BLL3834 PROTEIN"/>
    <property type="match status" value="1"/>
</dbReference>
<gene>
    <name evidence="1" type="ORF">COU82_00550</name>
</gene>
<accession>A0A2M8KCR0</accession>
<proteinExistence type="predicted"/>
<dbReference type="PANTHER" id="PTHR38597:SF1">
    <property type="entry name" value="BLL3834 PROTEIN"/>
    <property type="match status" value="1"/>
</dbReference>
<dbReference type="InterPro" id="IPR008482">
    <property type="entry name" value="DUF763"/>
</dbReference>
<dbReference type="Pfam" id="PF05559">
    <property type="entry name" value="DUF763"/>
    <property type="match status" value="1"/>
</dbReference>
<comment type="caution">
    <text evidence="1">The sequence shown here is derived from an EMBL/GenBank/DDBJ whole genome shotgun (WGS) entry which is preliminary data.</text>
</comment>
<evidence type="ECO:0000313" key="2">
    <source>
        <dbReference type="Proteomes" id="UP000231648"/>
    </source>
</evidence>
<protein>
    <submittedName>
        <fullName evidence="1">DUF763 domain-containing protein</fullName>
    </submittedName>
</protein>
<evidence type="ECO:0000313" key="1">
    <source>
        <dbReference type="EMBL" id="PJE57695.1"/>
    </source>
</evidence>
<name>A0A2M8KCR0_9BACT</name>
<organism evidence="1 2">
    <name type="scientific">Candidatus Portnoybacteria bacterium CG10_big_fil_rev_8_21_14_0_10_38_18</name>
    <dbReference type="NCBI Taxonomy" id="1974813"/>
    <lineage>
        <taxon>Bacteria</taxon>
        <taxon>Candidatus Portnoyibacteriota</taxon>
    </lineage>
</organism>
<sequence>MRTGIAIMPLDYGICPRWLFERMRKLARGIIVAITEEFGPDEILKRFSDPIWFQSFGCTLAFDWNSSGLTTTTLGAVKSALFGIQDELGIYICGGKGRTSRKTPQEIEMYGTARSFSFVPNLIYASRMAAKVDSALIQDNYQIYHHNFIFTKSGDWVVVQQGLNADNQTARRYHWLSSKISDFTEEPHTGISSNIKVKPLNLTAKQSKKNKEISAELVTDGYRTLISDLEFIKEKQTGQRNLFKTLEMPDDTVLPQLTGDLDFTKSKYLNKILFQVHEKSPANFEQVLMSEGVGPMTIRALSLVSELIYGAKPSYEDPARYSFAMGGKDGVPFFVNRRVYDKTLDVIEKGIKKSDISRREKEKALRRFTESLWGG</sequence>
<dbReference type="AlphaFoldDB" id="A0A2M8KCR0"/>
<reference evidence="2" key="1">
    <citation type="submission" date="2017-09" db="EMBL/GenBank/DDBJ databases">
        <title>Depth-based differentiation of microbial function through sediment-hosted aquifers and enrichment of novel symbionts in the deep terrestrial subsurface.</title>
        <authorList>
            <person name="Probst A.J."/>
            <person name="Ladd B."/>
            <person name="Jarett J.K."/>
            <person name="Geller-Mcgrath D.E."/>
            <person name="Sieber C.M.K."/>
            <person name="Emerson J.B."/>
            <person name="Anantharaman K."/>
            <person name="Thomas B.C."/>
            <person name="Malmstrom R."/>
            <person name="Stieglmeier M."/>
            <person name="Klingl A."/>
            <person name="Woyke T."/>
            <person name="Ryan C.M."/>
            <person name="Banfield J.F."/>
        </authorList>
    </citation>
    <scope>NUCLEOTIDE SEQUENCE [LARGE SCALE GENOMIC DNA]</scope>
</reference>
<dbReference type="Proteomes" id="UP000231648">
    <property type="component" value="Unassembled WGS sequence"/>
</dbReference>
<dbReference type="EMBL" id="PFDX01000007">
    <property type="protein sequence ID" value="PJE57695.1"/>
    <property type="molecule type" value="Genomic_DNA"/>
</dbReference>